<sequence length="84" mass="9198">MGGNVHCATVFSNPLRGIPGHREGVFMKNPWLKKNPFLSMWLSGANAVAGSARGRVAAAAKRETVNFWTAALTPPKPKKRRARR</sequence>
<keyword evidence="2" id="KW-1185">Reference proteome</keyword>
<evidence type="ECO:0000313" key="1">
    <source>
        <dbReference type="EMBL" id="BCZ84011.1"/>
    </source>
</evidence>
<dbReference type="EMBL" id="AP024957">
    <property type="protein sequence ID" value="BCZ84011.1"/>
    <property type="molecule type" value="Genomic_DNA"/>
</dbReference>
<name>A0ABM7TY44_9BURK</name>
<dbReference type="Proteomes" id="UP001319874">
    <property type="component" value="Chromosome 3"/>
</dbReference>
<organism evidence="1 2">
    <name type="scientific">Paraburkholderia terrae</name>
    <dbReference type="NCBI Taxonomy" id="311230"/>
    <lineage>
        <taxon>Bacteria</taxon>
        <taxon>Pseudomonadati</taxon>
        <taxon>Pseudomonadota</taxon>
        <taxon>Betaproteobacteria</taxon>
        <taxon>Burkholderiales</taxon>
        <taxon>Burkholderiaceae</taxon>
        <taxon>Paraburkholderia</taxon>
    </lineage>
</organism>
<protein>
    <submittedName>
        <fullName evidence="1">Uncharacterized protein</fullName>
    </submittedName>
</protein>
<evidence type="ECO:0000313" key="2">
    <source>
        <dbReference type="Proteomes" id="UP001319874"/>
    </source>
</evidence>
<reference evidence="1 2" key="1">
    <citation type="journal article" date="2022" name="Front. Microbiol.">
        <title>Identification and characterization of a novel class of self-sufficient cytochrome P450 hydroxylase involved in cyclohexanecarboxylate degradation in Paraburkholderia terrae strain KU-64.</title>
        <authorList>
            <person name="Yamamoto T."/>
            <person name="Hasegawa Y."/>
            <person name="Iwaki H."/>
        </authorList>
    </citation>
    <scope>NUCLEOTIDE SEQUENCE [LARGE SCALE GENOMIC DNA]</scope>
    <source>
        <strain evidence="1 2">KU-64</strain>
    </source>
</reference>
<gene>
    <name evidence="1" type="ORF">PTKU64_76860</name>
</gene>
<proteinExistence type="predicted"/>
<accession>A0ABM7TY44</accession>